<evidence type="ECO:0000313" key="3">
    <source>
        <dbReference type="Proteomes" id="UP001597119"/>
    </source>
</evidence>
<keyword evidence="3" id="KW-1185">Reference proteome</keyword>
<evidence type="ECO:0000313" key="2">
    <source>
        <dbReference type="EMBL" id="MFD1589481.1"/>
    </source>
</evidence>
<gene>
    <name evidence="2" type="ORF">ACFR9U_21095</name>
</gene>
<name>A0ABD6CGP4_9EURY</name>
<organism evidence="2 3">
    <name type="scientific">Halorientalis brevis</name>
    <dbReference type="NCBI Taxonomy" id="1126241"/>
    <lineage>
        <taxon>Archaea</taxon>
        <taxon>Methanobacteriati</taxon>
        <taxon>Methanobacteriota</taxon>
        <taxon>Stenosarchaea group</taxon>
        <taxon>Halobacteria</taxon>
        <taxon>Halobacteriales</taxon>
        <taxon>Haloarculaceae</taxon>
        <taxon>Halorientalis</taxon>
    </lineage>
</organism>
<comment type="caution">
    <text evidence="2">The sequence shown here is derived from an EMBL/GenBank/DDBJ whole genome shotgun (WGS) entry which is preliminary data.</text>
</comment>
<dbReference type="RefSeq" id="WP_345893409.1">
    <property type="nucleotide sequence ID" value="NZ_JALLGV010000009.1"/>
</dbReference>
<feature type="transmembrane region" description="Helical" evidence="1">
    <location>
        <begin position="12"/>
        <end position="33"/>
    </location>
</feature>
<dbReference type="EMBL" id="JBHUDJ010000015">
    <property type="protein sequence ID" value="MFD1589481.1"/>
    <property type="molecule type" value="Genomic_DNA"/>
</dbReference>
<evidence type="ECO:0000256" key="1">
    <source>
        <dbReference type="SAM" id="Phobius"/>
    </source>
</evidence>
<keyword evidence="1" id="KW-0812">Transmembrane</keyword>
<dbReference type="Proteomes" id="UP001597119">
    <property type="component" value="Unassembled WGS sequence"/>
</dbReference>
<dbReference type="NCBIfam" id="NF037970">
    <property type="entry name" value="vanZ_1"/>
    <property type="match status" value="1"/>
</dbReference>
<proteinExistence type="predicted"/>
<reference evidence="2 3" key="1">
    <citation type="journal article" date="2019" name="Int. J. Syst. Evol. Microbiol.">
        <title>The Global Catalogue of Microorganisms (GCM) 10K type strain sequencing project: providing services to taxonomists for standard genome sequencing and annotation.</title>
        <authorList>
            <consortium name="The Broad Institute Genomics Platform"/>
            <consortium name="The Broad Institute Genome Sequencing Center for Infectious Disease"/>
            <person name="Wu L."/>
            <person name="Ma J."/>
        </authorList>
    </citation>
    <scope>NUCLEOTIDE SEQUENCE [LARGE SCALE GENOMIC DNA]</scope>
    <source>
        <strain evidence="2 3">CGMCC 1.12125</strain>
    </source>
</reference>
<feature type="transmembrane region" description="Helical" evidence="1">
    <location>
        <begin position="45"/>
        <end position="63"/>
    </location>
</feature>
<feature type="transmembrane region" description="Helical" evidence="1">
    <location>
        <begin position="75"/>
        <end position="95"/>
    </location>
</feature>
<dbReference type="AlphaFoldDB" id="A0ABD6CGP4"/>
<protein>
    <submittedName>
        <fullName evidence="2">VanZ family protein</fullName>
    </submittedName>
</protein>
<sequence length="143" mass="15491">MECLYAPSENRWISVALVALSLVVGSVLPLPLRRRPEFSRIGPDKFLHFLGHGSLAIALARALRGDRRETWRPAALGVGYSTALGVVTGTVQRWVPGRKPELADLVAGFLGAVVGVCWWARRSDCQPDSHTSPGKDTSAMTGR</sequence>
<keyword evidence="1" id="KW-0472">Membrane</keyword>
<accession>A0ABD6CGP4</accession>
<keyword evidence="1" id="KW-1133">Transmembrane helix</keyword>
<feature type="transmembrane region" description="Helical" evidence="1">
    <location>
        <begin position="102"/>
        <end position="121"/>
    </location>
</feature>